<dbReference type="PANTHER" id="PTHR46730">
    <property type="entry name" value="POLYCYSTIN-1"/>
    <property type="match status" value="1"/>
</dbReference>
<keyword evidence="2" id="KW-0812">Transmembrane</keyword>
<evidence type="ECO:0000256" key="4">
    <source>
        <dbReference type="ARBA" id="ARBA00022989"/>
    </source>
</evidence>
<dbReference type="GO" id="GO:0005886">
    <property type="term" value="C:plasma membrane"/>
    <property type="evidence" value="ECO:0007669"/>
    <property type="project" value="TreeGrafter"/>
</dbReference>
<evidence type="ECO:0000313" key="7">
    <source>
        <dbReference type="Proteomes" id="UP000828390"/>
    </source>
</evidence>
<evidence type="ECO:0000256" key="5">
    <source>
        <dbReference type="ARBA" id="ARBA00023136"/>
    </source>
</evidence>
<keyword evidence="3" id="KW-0677">Repeat</keyword>
<evidence type="ECO:0000256" key="1">
    <source>
        <dbReference type="ARBA" id="ARBA00004370"/>
    </source>
</evidence>
<sequence>MVTTSRTNRFLQVTYGDGHSSKVSLKDTTTPRLVIEGSDQEMDIIASYGDSCTLSLKFYYIYHNEGHFEVNVSVFDGADVNSKKKCYGLKDLEKSSALENLNTDGQNAANSSPCSKKIDNADVKLQDKNVIEGMQSDVDYKLEARFERKILVLNEIAGVKLRGQRLSICGAEVQFQVQMNSKLNVSVHWSIYKMKSEDPDSYHEVEADLSNNVDGEDLEIIEDFLTTATDLFYRIQNEGSYLVHVTASNTLSEAEAVTNVEVQCPIEGLKAVCSSHYLMTDEAIQCAAKVLAGSDVVFRWMVELANDKFANIEGDRLSFVFNHSWIYSFIAIAMNNVSRQSYEIVNVYVQDEITSRDVHVLKMPHTLLGNETALAVVYQPAFVGVNFNELHFELDFGNGRVSPAIVEEDPRCYVQVRYKFSTPGVHQVLVYVYNQVSEYVENVTVWVHSDLQSITMETRQVVVAGSPTRFYILRNGKLILCCIYWHVGYNKFLE</sequence>
<evidence type="ECO:0000313" key="6">
    <source>
        <dbReference type="EMBL" id="KAH3720085.1"/>
    </source>
</evidence>
<evidence type="ECO:0000256" key="3">
    <source>
        <dbReference type="ARBA" id="ARBA00022737"/>
    </source>
</evidence>
<dbReference type="GO" id="GO:0005261">
    <property type="term" value="F:monoatomic cation channel activity"/>
    <property type="evidence" value="ECO:0007669"/>
    <property type="project" value="TreeGrafter"/>
</dbReference>
<evidence type="ECO:0000256" key="2">
    <source>
        <dbReference type="ARBA" id="ARBA00022692"/>
    </source>
</evidence>
<comment type="subcellular location">
    <subcellularLocation>
        <location evidence="1">Membrane</location>
    </subcellularLocation>
</comment>
<accession>A0A9D4CA54</accession>
<name>A0A9D4CA54_DREPO</name>
<reference evidence="6" key="1">
    <citation type="journal article" date="2019" name="bioRxiv">
        <title>The Genome of the Zebra Mussel, Dreissena polymorpha: A Resource for Invasive Species Research.</title>
        <authorList>
            <person name="McCartney M.A."/>
            <person name="Auch B."/>
            <person name="Kono T."/>
            <person name="Mallez S."/>
            <person name="Zhang Y."/>
            <person name="Obille A."/>
            <person name="Becker A."/>
            <person name="Abrahante J.E."/>
            <person name="Garbe J."/>
            <person name="Badalamenti J.P."/>
            <person name="Herman A."/>
            <person name="Mangelson H."/>
            <person name="Liachko I."/>
            <person name="Sullivan S."/>
            <person name="Sone E.D."/>
            <person name="Koren S."/>
            <person name="Silverstein K.A.T."/>
            <person name="Beckman K.B."/>
            <person name="Gohl D.M."/>
        </authorList>
    </citation>
    <scope>NUCLEOTIDE SEQUENCE</scope>
    <source>
        <strain evidence="6">Duluth1</strain>
        <tissue evidence="6">Whole animal</tissue>
    </source>
</reference>
<keyword evidence="5" id="KW-0472">Membrane</keyword>
<dbReference type="AlphaFoldDB" id="A0A9D4CA54"/>
<dbReference type="GO" id="GO:0006816">
    <property type="term" value="P:calcium ion transport"/>
    <property type="evidence" value="ECO:0007669"/>
    <property type="project" value="TreeGrafter"/>
</dbReference>
<comment type="caution">
    <text evidence="6">The sequence shown here is derived from an EMBL/GenBank/DDBJ whole genome shotgun (WGS) entry which is preliminary data.</text>
</comment>
<proteinExistence type="predicted"/>
<keyword evidence="7" id="KW-1185">Reference proteome</keyword>
<keyword evidence="4" id="KW-1133">Transmembrane helix</keyword>
<organism evidence="6 7">
    <name type="scientific">Dreissena polymorpha</name>
    <name type="common">Zebra mussel</name>
    <name type="synonym">Mytilus polymorpha</name>
    <dbReference type="NCBI Taxonomy" id="45954"/>
    <lineage>
        <taxon>Eukaryota</taxon>
        <taxon>Metazoa</taxon>
        <taxon>Spiralia</taxon>
        <taxon>Lophotrochozoa</taxon>
        <taxon>Mollusca</taxon>
        <taxon>Bivalvia</taxon>
        <taxon>Autobranchia</taxon>
        <taxon>Heteroconchia</taxon>
        <taxon>Euheterodonta</taxon>
        <taxon>Imparidentia</taxon>
        <taxon>Neoheterodontei</taxon>
        <taxon>Myida</taxon>
        <taxon>Dreissenoidea</taxon>
        <taxon>Dreissenidae</taxon>
        <taxon>Dreissena</taxon>
    </lineage>
</organism>
<dbReference type="Proteomes" id="UP000828390">
    <property type="component" value="Unassembled WGS sequence"/>
</dbReference>
<dbReference type="EMBL" id="JAIWYP010000013">
    <property type="protein sequence ID" value="KAH3720085.1"/>
    <property type="molecule type" value="Genomic_DNA"/>
</dbReference>
<gene>
    <name evidence="6" type="ORF">DPMN_062978</name>
</gene>
<protein>
    <submittedName>
        <fullName evidence="6">Uncharacterized protein</fullName>
    </submittedName>
</protein>
<reference evidence="6" key="2">
    <citation type="submission" date="2020-11" db="EMBL/GenBank/DDBJ databases">
        <authorList>
            <person name="McCartney M.A."/>
            <person name="Auch B."/>
            <person name="Kono T."/>
            <person name="Mallez S."/>
            <person name="Becker A."/>
            <person name="Gohl D.M."/>
            <person name="Silverstein K.A.T."/>
            <person name="Koren S."/>
            <person name="Bechman K.B."/>
            <person name="Herman A."/>
            <person name="Abrahante J.E."/>
            <person name="Garbe J."/>
        </authorList>
    </citation>
    <scope>NUCLEOTIDE SEQUENCE</scope>
    <source>
        <strain evidence="6">Duluth1</strain>
        <tissue evidence="6">Whole animal</tissue>
    </source>
</reference>
<dbReference type="PANTHER" id="PTHR46730:SF4">
    <property type="entry name" value="POLYCYSTIC KIDNEY DISEASE PROTEIN 1-LIKE 1"/>
    <property type="match status" value="1"/>
</dbReference>